<dbReference type="GO" id="GO:0015891">
    <property type="term" value="P:siderophore transport"/>
    <property type="evidence" value="ECO:0007669"/>
    <property type="project" value="InterPro"/>
</dbReference>
<name>D7AAP5_ANCN5</name>
<evidence type="ECO:0000256" key="6">
    <source>
        <dbReference type="ARBA" id="ARBA00022692"/>
    </source>
</evidence>
<evidence type="ECO:0000256" key="10">
    <source>
        <dbReference type="ARBA" id="ARBA00023077"/>
    </source>
</evidence>
<keyword evidence="18" id="KW-1185">Reference proteome</keyword>
<protein>
    <submittedName>
        <fullName evidence="17">TonB-dependent siderophore receptor</fullName>
    </submittedName>
</protein>
<evidence type="ECO:0000256" key="5">
    <source>
        <dbReference type="ARBA" id="ARBA00022496"/>
    </source>
</evidence>
<sequence length="813" mass="88408">MTTRVHLRTRRLRRHYLGGVAGKALVLGLLAAGFGLAAPAVQAQTTANVAPTRIAFDIPAQDLNGAILSFAQKAGVRVFFDTSKFGGRRSTAVAGSLSAPEALGTLLRGTGLTYRFTAPNRVTIEDPTASVAAGGATVGIELDTIDVQGEGNGTVGYVATRSTAGTKTDTPLIETPQSISVVTRQELDDRNVQTLTEAVNYTPGVRTGQSGFDPRFDVFTIRGFDTTYNGIYRDGLRWPGANMSVFKIEPYGVESVTVLRGPSSALYGLGSPGGMVDVTSKRPTEEAFGEVEFQGGNYEWWQGQFDMGGPIDKEGTLLYRLTGLYRDAGSPNTLGGGVNDMHFIAPAVTWKPTDQTRITFLGEYQESETPASLPFFGWTGTGTETFSRSPGDYNSQPQEQWRIGYLAEHDFNDVFTFRQTLRYGSADTTVRYTSVYDIDAVTNIATRGTGYVHDLLDSFVVDNQLQADFATGAIEHKLLVGLDYSYLSLDGGIGFGEASDFNFNTGQPLGPTFDPGFNYSRYRQTQSQTGLYIQEQAKFDRWIVTLTGRQDWVDSKDEDLLNYTAENIDDSEFTGRVGLTYVFDNGIAPYVTYSTSFAPNMGVDINGNPFAPTTAKQIEGGVKYAPVGFDGYFTAAVFQINQENGLVTDPTDPLFQVQTAEVRARGFELEAVANLGAGLRVRGAYTYLDLTNVAGDPETIGLTPSGQPQNAFAVWADYQFQPGTRLVGLGLGLGVRYTGATWGDPLNSFQNDAYTLVDAKLSYDFSYLAPTLKGWSFQVNAQNLLDEEYVTCDAGYCYMGAPRTVIAGLKYRW</sequence>
<dbReference type="PROSITE" id="PS52016">
    <property type="entry name" value="TONB_DEPENDENT_REC_3"/>
    <property type="match status" value="1"/>
</dbReference>
<dbReference type="CDD" id="cd01347">
    <property type="entry name" value="ligand_gated_channel"/>
    <property type="match status" value="1"/>
</dbReference>
<evidence type="ECO:0000256" key="7">
    <source>
        <dbReference type="ARBA" id="ARBA00022729"/>
    </source>
</evidence>
<dbReference type="RefSeq" id="WP_013168413.1">
    <property type="nucleotide sequence ID" value="NC_014217.1"/>
</dbReference>
<keyword evidence="9" id="KW-0406">Ion transport</keyword>
<dbReference type="Gene3D" id="2.40.170.20">
    <property type="entry name" value="TonB-dependent receptor, beta-barrel domain"/>
    <property type="match status" value="1"/>
</dbReference>
<dbReference type="HOGENOM" id="CLU_008287_9_0_5"/>
<dbReference type="OrthoDB" id="9760333at2"/>
<dbReference type="Gene3D" id="3.55.50.30">
    <property type="match status" value="1"/>
</dbReference>
<dbReference type="NCBIfam" id="TIGR01783">
    <property type="entry name" value="TonB-siderophor"/>
    <property type="match status" value="1"/>
</dbReference>
<keyword evidence="3 14" id="KW-0813">Transport</keyword>
<evidence type="ECO:0000256" key="13">
    <source>
        <dbReference type="ARBA" id="ARBA00023237"/>
    </source>
</evidence>
<evidence type="ECO:0000256" key="2">
    <source>
        <dbReference type="ARBA" id="ARBA00009810"/>
    </source>
</evidence>
<accession>D7AAP5</accession>
<dbReference type="Pfam" id="PF07660">
    <property type="entry name" value="STN"/>
    <property type="match status" value="1"/>
</dbReference>
<evidence type="ECO:0000313" key="18">
    <source>
        <dbReference type="Proteomes" id="UP000006633"/>
    </source>
</evidence>
<dbReference type="GO" id="GO:0038023">
    <property type="term" value="F:signaling receptor activity"/>
    <property type="evidence" value="ECO:0007669"/>
    <property type="project" value="InterPro"/>
</dbReference>
<keyword evidence="8" id="KW-0408">Iron</keyword>
<dbReference type="PANTHER" id="PTHR32552:SF68">
    <property type="entry name" value="FERRICHROME OUTER MEMBRANE TRANSPORTER_PHAGE RECEPTOR"/>
    <property type="match status" value="1"/>
</dbReference>
<comment type="similarity">
    <text evidence="2 14 15">Belongs to the TonB-dependent receptor family.</text>
</comment>
<keyword evidence="12 17" id="KW-0675">Receptor</keyword>
<dbReference type="InterPro" id="IPR000531">
    <property type="entry name" value="Beta-barrel_TonB"/>
</dbReference>
<dbReference type="Gene3D" id="2.170.130.10">
    <property type="entry name" value="TonB-dependent receptor, plug domain"/>
    <property type="match status" value="1"/>
</dbReference>
<dbReference type="InterPro" id="IPR036942">
    <property type="entry name" value="Beta-barrel_TonB_sf"/>
</dbReference>
<comment type="subcellular location">
    <subcellularLocation>
        <location evidence="1 14">Cell outer membrane</location>
        <topology evidence="1 14">Multi-pass membrane protein</topology>
    </subcellularLocation>
</comment>
<keyword evidence="7" id="KW-0732">Signal</keyword>
<dbReference type="InterPro" id="IPR011662">
    <property type="entry name" value="Secretin/TonB_short_N"/>
</dbReference>
<proteinExistence type="inferred from homology"/>
<dbReference type="PANTHER" id="PTHR32552">
    <property type="entry name" value="FERRICHROME IRON RECEPTOR-RELATED"/>
    <property type="match status" value="1"/>
</dbReference>
<dbReference type="Pfam" id="PF07715">
    <property type="entry name" value="Plug"/>
    <property type="match status" value="1"/>
</dbReference>
<evidence type="ECO:0000256" key="11">
    <source>
        <dbReference type="ARBA" id="ARBA00023136"/>
    </source>
</evidence>
<keyword evidence="11 14" id="KW-0472">Membrane</keyword>
<dbReference type="EMBL" id="CP002026">
    <property type="protein sequence ID" value="ADH90912.1"/>
    <property type="molecule type" value="Genomic_DNA"/>
</dbReference>
<evidence type="ECO:0000256" key="8">
    <source>
        <dbReference type="ARBA" id="ARBA00023004"/>
    </source>
</evidence>
<evidence type="ECO:0000256" key="9">
    <source>
        <dbReference type="ARBA" id="ARBA00023065"/>
    </source>
</evidence>
<keyword evidence="10 15" id="KW-0798">TonB box</keyword>
<evidence type="ECO:0000256" key="3">
    <source>
        <dbReference type="ARBA" id="ARBA00022448"/>
    </source>
</evidence>
<dbReference type="KEGG" id="sno:Snov_3641"/>
<dbReference type="GO" id="GO:0015344">
    <property type="term" value="F:siderophore uptake transmembrane transporter activity"/>
    <property type="evidence" value="ECO:0007669"/>
    <property type="project" value="TreeGrafter"/>
</dbReference>
<dbReference type="eggNOG" id="COG4773">
    <property type="taxonomic scope" value="Bacteria"/>
</dbReference>
<dbReference type="InterPro" id="IPR037066">
    <property type="entry name" value="Plug_dom_sf"/>
</dbReference>
<dbReference type="InterPro" id="IPR012910">
    <property type="entry name" value="Plug_dom"/>
</dbReference>
<dbReference type="STRING" id="639283.Snov_3641"/>
<gene>
    <name evidence="17" type="ordered locus">Snov_3641</name>
</gene>
<dbReference type="FunFam" id="2.170.130.10:FF:000001">
    <property type="entry name" value="Catecholate siderophore TonB-dependent receptor"/>
    <property type="match status" value="1"/>
</dbReference>
<keyword evidence="4 14" id="KW-1134">Transmembrane beta strand</keyword>
<dbReference type="Proteomes" id="UP000006633">
    <property type="component" value="Chromosome"/>
</dbReference>
<keyword evidence="5" id="KW-0410">Iron transport</keyword>
<keyword evidence="6 14" id="KW-0812">Transmembrane</keyword>
<evidence type="ECO:0000256" key="1">
    <source>
        <dbReference type="ARBA" id="ARBA00004571"/>
    </source>
</evidence>
<evidence type="ECO:0000256" key="14">
    <source>
        <dbReference type="PROSITE-ProRule" id="PRU01360"/>
    </source>
</evidence>
<keyword evidence="13 14" id="KW-0998">Cell outer membrane</keyword>
<evidence type="ECO:0000256" key="15">
    <source>
        <dbReference type="RuleBase" id="RU003357"/>
    </source>
</evidence>
<dbReference type="Pfam" id="PF00593">
    <property type="entry name" value="TonB_dep_Rec_b-barrel"/>
    <property type="match status" value="1"/>
</dbReference>
<evidence type="ECO:0000259" key="16">
    <source>
        <dbReference type="SMART" id="SM00965"/>
    </source>
</evidence>
<dbReference type="GO" id="GO:0009279">
    <property type="term" value="C:cell outer membrane"/>
    <property type="evidence" value="ECO:0007669"/>
    <property type="project" value="UniProtKB-SubCell"/>
</dbReference>
<evidence type="ECO:0000256" key="12">
    <source>
        <dbReference type="ARBA" id="ARBA00023170"/>
    </source>
</evidence>
<dbReference type="SMART" id="SM00965">
    <property type="entry name" value="STN"/>
    <property type="match status" value="1"/>
</dbReference>
<reference evidence="17 18" key="1">
    <citation type="journal article" date="2012" name="Stand. Genomic Sci.">
        <title>Complete genome sequence of the facultatively chemolithoautotrophic and methylotrophic alpha Proteobacterium Starkeya novella type strain (ATCC 8093(T)).</title>
        <authorList>
            <person name="Kappler U."/>
            <person name="Davenport K."/>
            <person name="Beatson S."/>
            <person name="Lucas S."/>
            <person name="Lapidus A."/>
            <person name="Copeland A."/>
            <person name="Berry K.W."/>
            <person name="Glavina Del Rio T."/>
            <person name="Hammon N."/>
            <person name="Dalin E."/>
            <person name="Tice H."/>
            <person name="Pitluck S."/>
            <person name="Richardson P."/>
            <person name="Bruce D."/>
            <person name="Goodwin L.A."/>
            <person name="Han C."/>
            <person name="Tapia R."/>
            <person name="Detter J.C."/>
            <person name="Chang Y.J."/>
            <person name="Jeffries C.D."/>
            <person name="Land M."/>
            <person name="Hauser L."/>
            <person name="Kyrpides N.C."/>
            <person name="Goker M."/>
            <person name="Ivanova N."/>
            <person name="Klenk H.P."/>
            <person name="Woyke T."/>
        </authorList>
    </citation>
    <scope>NUCLEOTIDE SEQUENCE [LARGE SCALE GENOMIC DNA]</scope>
    <source>
        <strain evidence="18">ATCC 8093 / DSM 506 / JCM 20403 / CCM 1077 / IAM 12100 / NBRC 12443 / NCIMB 10456</strain>
    </source>
</reference>
<organism evidence="17 18">
    <name type="scientific">Ancylobacter novellus (strain ATCC 8093 / DSM 506 / JCM 20403 / CCM 1077 / IAM 12100 / NBRC 12443 / NCIMB 10456)</name>
    <name type="common">Starkeya novella</name>
    <dbReference type="NCBI Taxonomy" id="639283"/>
    <lineage>
        <taxon>Bacteria</taxon>
        <taxon>Pseudomonadati</taxon>
        <taxon>Pseudomonadota</taxon>
        <taxon>Alphaproteobacteria</taxon>
        <taxon>Hyphomicrobiales</taxon>
        <taxon>Xanthobacteraceae</taxon>
        <taxon>Ancylobacter</taxon>
    </lineage>
</organism>
<evidence type="ECO:0000256" key="4">
    <source>
        <dbReference type="ARBA" id="ARBA00022452"/>
    </source>
</evidence>
<dbReference type="InterPro" id="IPR039426">
    <property type="entry name" value="TonB-dep_rcpt-like"/>
</dbReference>
<evidence type="ECO:0000313" key="17">
    <source>
        <dbReference type="EMBL" id="ADH90912.1"/>
    </source>
</evidence>
<dbReference type="SUPFAM" id="SSF56935">
    <property type="entry name" value="Porins"/>
    <property type="match status" value="1"/>
</dbReference>
<feature type="domain" description="Secretin/TonB short N-terminal" evidence="16">
    <location>
        <begin position="76"/>
        <end position="127"/>
    </location>
</feature>
<dbReference type="InterPro" id="IPR010105">
    <property type="entry name" value="TonB_sidphr_rcpt"/>
</dbReference>
<dbReference type="AlphaFoldDB" id="D7AAP5"/>